<protein>
    <submittedName>
        <fullName evidence="1">Uncharacterized protein</fullName>
    </submittedName>
</protein>
<proteinExistence type="predicted"/>
<reference evidence="1 2" key="1">
    <citation type="submission" date="2021-06" db="EMBL/GenBank/DDBJ databases">
        <title>Caerostris extrusa draft genome.</title>
        <authorList>
            <person name="Kono N."/>
            <person name="Arakawa K."/>
        </authorList>
    </citation>
    <scope>NUCLEOTIDE SEQUENCE [LARGE SCALE GENOMIC DNA]</scope>
</reference>
<gene>
    <name evidence="1" type="ORF">CEXT_59161</name>
</gene>
<name>A0AAV4U5K5_CAEEX</name>
<evidence type="ECO:0000313" key="1">
    <source>
        <dbReference type="EMBL" id="GIY53074.1"/>
    </source>
</evidence>
<accession>A0AAV4U5K5</accession>
<dbReference type="Proteomes" id="UP001054945">
    <property type="component" value="Unassembled WGS sequence"/>
</dbReference>
<dbReference type="AlphaFoldDB" id="A0AAV4U5K5"/>
<keyword evidence="2" id="KW-1185">Reference proteome</keyword>
<organism evidence="1 2">
    <name type="scientific">Caerostris extrusa</name>
    <name type="common">Bark spider</name>
    <name type="synonym">Caerostris bankana</name>
    <dbReference type="NCBI Taxonomy" id="172846"/>
    <lineage>
        <taxon>Eukaryota</taxon>
        <taxon>Metazoa</taxon>
        <taxon>Ecdysozoa</taxon>
        <taxon>Arthropoda</taxon>
        <taxon>Chelicerata</taxon>
        <taxon>Arachnida</taxon>
        <taxon>Araneae</taxon>
        <taxon>Araneomorphae</taxon>
        <taxon>Entelegynae</taxon>
        <taxon>Araneoidea</taxon>
        <taxon>Araneidae</taxon>
        <taxon>Caerostris</taxon>
    </lineage>
</organism>
<dbReference type="EMBL" id="BPLR01012320">
    <property type="protein sequence ID" value="GIY53074.1"/>
    <property type="molecule type" value="Genomic_DNA"/>
</dbReference>
<comment type="caution">
    <text evidence="1">The sequence shown here is derived from an EMBL/GenBank/DDBJ whole genome shotgun (WGS) entry which is preliminary data.</text>
</comment>
<evidence type="ECO:0000313" key="2">
    <source>
        <dbReference type="Proteomes" id="UP001054945"/>
    </source>
</evidence>
<sequence>MHARVSTAPRYYNNSWRRKQEKRQDEKKKKTEKPLGLIIFLFDFPISKEQLCWKTLPSLSLIRSFSGKSANTASSRFSGFPSRSIDSGILDPEGKYGRIGYVGSCLVAWWMLAWRIKIGKRALLLLTLI</sequence>